<dbReference type="OrthoDB" id="8043115at2759"/>
<sequence>MLLGNNCSIKFKSADKIGQADAFSRVLENRPYDSVIDQISPEPEMQCTPREAIKGTPITFEMIRKATIEEPLLSQVEKYHLSKWSQNGTGYAKFPDSCTTAFVQDVLSLVWSTAKEQGKFFGSCVA</sequence>
<dbReference type="RefSeq" id="XP_009176373.1">
    <property type="nucleotide sequence ID" value="XM_009178109.1"/>
</dbReference>
<evidence type="ECO:0000313" key="2">
    <source>
        <dbReference type="Proteomes" id="UP000054324"/>
    </source>
</evidence>
<dbReference type="Proteomes" id="UP000054324">
    <property type="component" value="Unassembled WGS sequence"/>
</dbReference>
<proteinExistence type="predicted"/>
<protein>
    <submittedName>
        <fullName evidence="1">Uncharacterized protein</fullName>
    </submittedName>
</protein>
<name>A0A074ZXG2_OPIVI</name>
<dbReference type="KEGG" id="ovi:T265_11453"/>
<dbReference type="GeneID" id="20325621"/>
<organism evidence="1 2">
    <name type="scientific">Opisthorchis viverrini</name>
    <name type="common">Southeast Asian liver fluke</name>
    <dbReference type="NCBI Taxonomy" id="6198"/>
    <lineage>
        <taxon>Eukaryota</taxon>
        <taxon>Metazoa</taxon>
        <taxon>Spiralia</taxon>
        <taxon>Lophotrochozoa</taxon>
        <taxon>Platyhelminthes</taxon>
        <taxon>Trematoda</taxon>
        <taxon>Digenea</taxon>
        <taxon>Opisthorchiida</taxon>
        <taxon>Opisthorchiata</taxon>
        <taxon>Opisthorchiidae</taxon>
        <taxon>Opisthorchis</taxon>
    </lineage>
</organism>
<dbReference type="CTD" id="20325621"/>
<dbReference type="EMBL" id="KL597122">
    <property type="protein sequence ID" value="KER19889.1"/>
    <property type="molecule type" value="Genomic_DNA"/>
</dbReference>
<keyword evidence="2" id="KW-1185">Reference proteome</keyword>
<gene>
    <name evidence="1" type="ORF">T265_11453</name>
</gene>
<dbReference type="AlphaFoldDB" id="A0A074ZXG2"/>
<evidence type="ECO:0000313" key="1">
    <source>
        <dbReference type="EMBL" id="KER19889.1"/>
    </source>
</evidence>
<accession>A0A074ZXG2</accession>
<reference evidence="1 2" key="1">
    <citation type="submission" date="2013-11" db="EMBL/GenBank/DDBJ databases">
        <title>Opisthorchis viverrini - life in the bile duct.</title>
        <authorList>
            <person name="Young N.D."/>
            <person name="Nagarajan N."/>
            <person name="Lin S.J."/>
            <person name="Korhonen P.K."/>
            <person name="Jex A.R."/>
            <person name="Hall R.S."/>
            <person name="Safavi-Hemami H."/>
            <person name="Kaewkong W."/>
            <person name="Bertrand D."/>
            <person name="Gao S."/>
            <person name="Seet Q."/>
            <person name="Wongkham S."/>
            <person name="Teh B.T."/>
            <person name="Wongkham C."/>
            <person name="Intapan P.M."/>
            <person name="Maleewong W."/>
            <person name="Yang X."/>
            <person name="Hu M."/>
            <person name="Wang Z."/>
            <person name="Hofmann A."/>
            <person name="Sternberg P.W."/>
            <person name="Tan P."/>
            <person name="Wang J."/>
            <person name="Gasser R.B."/>
        </authorList>
    </citation>
    <scope>NUCLEOTIDE SEQUENCE [LARGE SCALE GENOMIC DNA]</scope>
</reference>